<dbReference type="GO" id="GO:0005737">
    <property type="term" value="C:cytoplasm"/>
    <property type="evidence" value="ECO:0007669"/>
    <property type="project" value="TreeGrafter"/>
</dbReference>
<dbReference type="InParanoid" id="A0A1Y1UC66"/>
<dbReference type="Proteomes" id="UP000193218">
    <property type="component" value="Unassembled WGS sequence"/>
</dbReference>
<protein>
    <submittedName>
        <fullName evidence="3">tRNA A64-2'-O-ribosylphosphate transferase</fullName>
    </submittedName>
</protein>
<name>A0A1Y1UC66_9TREE</name>
<keyword evidence="3" id="KW-0808">Transferase</keyword>
<proteinExistence type="predicted"/>
<dbReference type="PANTHER" id="PTHR31811">
    <property type="entry name" value="TRNA A64-2'-O-RIBOSYLPHOSPHATE TRANSFERASE"/>
    <property type="match status" value="1"/>
</dbReference>
<dbReference type="Pfam" id="PF04179">
    <property type="entry name" value="Init_tRNA_PT"/>
    <property type="match status" value="1"/>
</dbReference>
<dbReference type="PANTHER" id="PTHR31811:SF0">
    <property type="entry name" value="TRNA A64-2'-O-RIBOSYLPHOSPHATE TRANSFERASE"/>
    <property type="match status" value="1"/>
</dbReference>
<dbReference type="InterPro" id="IPR033421">
    <property type="entry name" value="Rit1_DUSP-like"/>
</dbReference>
<dbReference type="EMBL" id="NBSH01000010">
    <property type="protein sequence ID" value="ORX35640.1"/>
    <property type="molecule type" value="Genomic_DNA"/>
</dbReference>
<dbReference type="GO" id="GO:0043399">
    <property type="term" value="F:tRNA adenosine(64)-2'-O-ribosylphosphate transferase activity"/>
    <property type="evidence" value="ECO:0007669"/>
    <property type="project" value="InterPro"/>
</dbReference>
<dbReference type="InterPro" id="IPR033449">
    <property type="entry name" value="Rit1_N"/>
</dbReference>
<evidence type="ECO:0000313" key="3">
    <source>
        <dbReference type="EMBL" id="ORX35640.1"/>
    </source>
</evidence>
<dbReference type="InterPro" id="IPR007306">
    <property type="entry name" value="Rit1"/>
</dbReference>
<comment type="caution">
    <text evidence="3">The sequence shown here is derived from an EMBL/GenBank/DDBJ whole genome shotgun (WGS) entry which is preliminary data.</text>
</comment>
<dbReference type="PIRSF" id="PIRSF007747">
    <property type="entry name" value="Ribosyl_Ptfrase"/>
    <property type="match status" value="1"/>
</dbReference>
<organism evidence="3 4">
    <name type="scientific">Kockovaella imperatae</name>
    <dbReference type="NCBI Taxonomy" id="4999"/>
    <lineage>
        <taxon>Eukaryota</taxon>
        <taxon>Fungi</taxon>
        <taxon>Dikarya</taxon>
        <taxon>Basidiomycota</taxon>
        <taxon>Agaricomycotina</taxon>
        <taxon>Tremellomycetes</taxon>
        <taxon>Tremellales</taxon>
        <taxon>Cuniculitremaceae</taxon>
        <taxon>Kockovaella</taxon>
    </lineage>
</organism>
<dbReference type="Pfam" id="PF17184">
    <property type="entry name" value="Rit1_C"/>
    <property type="match status" value="1"/>
</dbReference>
<dbReference type="RefSeq" id="XP_021869804.1">
    <property type="nucleotide sequence ID" value="XM_022013954.1"/>
</dbReference>
<feature type="domain" description="Rit1 DUSP-like" evidence="1">
    <location>
        <begin position="436"/>
        <end position="492"/>
    </location>
</feature>
<reference evidence="3 4" key="1">
    <citation type="submission" date="2017-03" db="EMBL/GenBank/DDBJ databases">
        <title>Widespread Adenine N6-methylation of Active Genes in Fungi.</title>
        <authorList>
            <consortium name="DOE Joint Genome Institute"/>
            <person name="Mondo S.J."/>
            <person name="Dannebaum R.O."/>
            <person name="Kuo R.C."/>
            <person name="Louie K.B."/>
            <person name="Bewick A.J."/>
            <person name="Labutti K."/>
            <person name="Haridas S."/>
            <person name="Kuo A."/>
            <person name="Salamov A."/>
            <person name="Ahrendt S.R."/>
            <person name="Lau R."/>
            <person name="Bowen B.P."/>
            <person name="Lipzen A."/>
            <person name="Sullivan W."/>
            <person name="Andreopoulos W.B."/>
            <person name="Clum A."/>
            <person name="Lindquist E."/>
            <person name="Daum C."/>
            <person name="Northen T.R."/>
            <person name="Ramamoorthy G."/>
            <person name="Schmitz R.J."/>
            <person name="Gryganskyi A."/>
            <person name="Culley D."/>
            <person name="Magnuson J."/>
            <person name="James T.Y."/>
            <person name="O'Malley M.A."/>
            <person name="Stajich J.E."/>
            <person name="Spatafora J.W."/>
            <person name="Visel A."/>
            <person name="Grigoriev I.V."/>
        </authorList>
    </citation>
    <scope>NUCLEOTIDE SEQUENCE [LARGE SCALE GENOMIC DNA]</scope>
    <source>
        <strain evidence="3 4">NRRL Y-17943</strain>
    </source>
</reference>
<feature type="domain" description="Rit1 N-terminal" evidence="2">
    <location>
        <begin position="16"/>
        <end position="281"/>
    </location>
</feature>
<dbReference type="GO" id="GO:0019988">
    <property type="term" value="P:charged-tRNA amino acid modification"/>
    <property type="evidence" value="ECO:0007669"/>
    <property type="project" value="InterPro"/>
</dbReference>
<evidence type="ECO:0000259" key="2">
    <source>
        <dbReference type="Pfam" id="PF17184"/>
    </source>
</evidence>
<dbReference type="AlphaFoldDB" id="A0A1Y1UC66"/>
<dbReference type="FunCoup" id="A0A1Y1UC66">
    <property type="interactions" value="17"/>
</dbReference>
<evidence type="ECO:0000313" key="4">
    <source>
        <dbReference type="Proteomes" id="UP000193218"/>
    </source>
</evidence>
<accession>A0A1Y1UC66</accession>
<gene>
    <name evidence="3" type="ORF">BD324DRAFT_602984</name>
</gene>
<dbReference type="OrthoDB" id="45256at2759"/>
<dbReference type="GeneID" id="33555762"/>
<evidence type="ECO:0000259" key="1">
    <source>
        <dbReference type="Pfam" id="PF04179"/>
    </source>
</evidence>
<sequence length="497" mass="55171">MSETARAARCIRRHTAQHDLFNRIHSIASDQSFVKEVADHFQRFPVIPNQRCGNWYCDPSTSSDIYAYFKSTDGHTLKWDFNLRRSNLPFAGHIRNAGGIILVDSTRRGKRMPDALSKTVPAWCTVINRAIASKYGTPLEPSLFLPPAIVSASEKSQIEALIPTWVESLLSSSLTLPALDEPLRPFFIHPSTTTLPVIPRDAAYLPVICLSASRWVGSHSDDIPTFTRIGKETVGFEYVPGAGDDDELWARGLTPKLFHEHRNTLLKTPRDELCGVVEELVMGKLVASTVDINLCESSRSSMILGYPAPDSRLALDLGLPLCNSQWESPMTEAITIYVVQVDRLPKEIATVASLDSSGHNRLVILSNPRGDGKRYLESMSAALEAIQGLLEWQPVIIAPGHQTHIDVAVAFAGDQRHADSSQSTWTPVKDEWISSRKVILPLIVALACRLDQRKTDEVINKDTIASHVQRLVTLWPDSNPPRAALKRVNEVLMSDPR</sequence>
<keyword evidence="4" id="KW-1185">Reference proteome</keyword>